<accession>A0A816ICZ3</accession>
<dbReference type="AlphaFoldDB" id="A0A816ICZ3"/>
<sequence length="78" mass="8892">FQLASFSLLVWNRETTFSSFDCNFSFTVWTCIAARCSIQLARKWTRTINHMQATLGESVRSLITSEDLKTPTQQLCPG</sequence>
<name>A0A816ICZ3_BRANA</name>
<gene>
    <name evidence="1" type="ORF">DARMORV10_C03P32300.1</name>
</gene>
<protein>
    <submittedName>
        <fullName evidence="1">(rape) hypothetical protein</fullName>
    </submittedName>
</protein>
<proteinExistence type="predicted"/>
<dbReference type="EMBL" id="HG994367">
    <property type="protein sequence ID" value="CAF1701766.1"/>
    <property type="molecule type" value="Genomic_DNA"/>
</dbReference>
<feature type="non-terminal residue" evidence="1">
    <location>
        <position position="1"/>
    </location>
</feature>
<evidence type="ECO:0000313" key="1">
    <source>
        <dbReference type="EMBL" id="CAF1701766.1"/>
    </source>
</evidence>
<organism evidence="1">
    <name type="scientific">Brassica napus</name>
    <name type="common">Rape</name>
    <dbReference type="NCBI Taxonomy" id="3708"/>
    <lineage>
        <taxon>Eukaryota</taxon>
        <taxon>Viridiplantae</taxon>
        <taxon>Streptophyta</taxon>
        <taxon>Embryophyta</taxon>
        <taxon>Tracheophyta</taxon>
        <taxon>Spermatophyta</taxon>
        <taxon>Magnoliopsida</taxon>
        <taxon>eudicotyledons</taxon>
        <taxon>Gunneridae</taxon>
        <taxon>Pentapetalae</taxon>
        <taxon>rosids</taxon>
        <taxon>malvids</taxon>
        <taxon>Brassicales</taxon>
        <taxon>Brassicaceae</taxon>
        <taxon>Brassiceae</taxon>
        <taxon>Brassica</taxon>
    </lineage>
</organism>
<dbReference type="Proteomes" id="UP001295469">
    <property type="component" value="Chromosome C03"/>
</dbReference>
<reference evidence="1" key="1">
    <citation type="submission" date="2021-01" db="EMBL/GenBank/DDBJ databases">
        <authorList>
            <consortium name="Genoscope - CEA"/>
            <person name="William W."/>
        </authorList>
    </citation>
    <scope>NUCLEOTIDE SEQUENCE</scope>
</reference>